<dbReference type="InterPro" id="IPR043519">
    <property type="entry name" value="NT_sf"/>
</dbReference>
<comment type="caution">
    <text evidence="1">The sequence shown here is derived from an EMBL/GenBank/DDBJ whole genome shotgun (WGS) entry which is preliminary data.</text>
</comment>
<name>A0A941DVF2_9BACI</name>
<dbReference type="Proteomes" id="UP000675284">
    <property type="component" value="Unassembled WGS sequence"/>
</dbReference>
<dbReference type="EMBL" id="JAGSOT010000053">
    <property type="protein sequence ID" value="MBR7797410.1"/>
    <property type="molecule type" value="Genomic_DNA"/>
</dbReference>
<organism evidence="1 2">
    <name type="scientific">Virgibacillus salarius</name>
    <dbReference type="NCBI Taxonomy" id="447199"/>
    <lineage>
        <taxon>Bacteria</taxon>
        <taxon>Bacillati</taxon>
        <taxon>Bacillota</taxon>
        <taxon>Bacilli</taxon>
        <taxon>Bacillales</taxon>
        <taxon>Bacillaceae</taxon>
        <taxon>Virgibacillus</taxon>
    </lineage>
</organism>
<accession>A0A941DVF2</accession>
<evidence type="ECO:0000313" key="1">
    <source>
        <dbReference type="EMBL" id="MBR7797410.1"/>
    </source>
</evidence>
<gene>
    <name evidence="1" type="ORF">KCX74_15340</name>
</gene>
<proteinExistence type="predicted"/>
<evidence type="ECO:0000313" key="2">
    <source>
        <dbReference type="Proteomes" id="UP000675284"/>
    </source>
</evidence>
<protein>
    <submittedName>
        <fullName evidence="1">Nucleotidyltransferase family protein</fullName>
    </submittedName>
</protein>
<dbReference type="AlphaFoldDB" id="A0A941DVF2"/>
<dbReference type="Pfam" id="PF14907">
    <property type="entry name" value="NTP_transf_5"/>
    <property type="match status" value="1"/>
</dbReference>
<reference evidence="1" key="1">
    <citation type="submission" date="2021-04" db="EMBL/GenBank/DDBJ databases">
        <title>Isolation and polyphasic classification of algal microorganism.</title>
        <authorList>
            <person name="Wang S."/>
        </authorList>
    </citation>
    <scope>NUCLEOTIDE SEQUENCE</scope>
    <source>
        <strain evidence="1">720a</strain>
    </source>
</reference>
<sequence>MMDKYLNLSRLPNEVKLLLDLINENNEQAIFAAIDWDKCIDLMKHHRIYPLLYSRLKVNKAISLPSDVIQFLSKEYRRNTMEMLHLSAEIDEVSNVFAKQAIPLIVLKGPVLAHELYGDISLRTSSDIDVLIPLDRLETAEALLKRFGYEKDDYIQTILNDWKWRHHHVTYIHPQKQIKLELHWRLHPGPAKEPSFTQLWDRRRKSSLHKSPVYLLGYEDLFLFLVSHGARHGWSRLRWIIDIQQMLKLQKMDWMSLNKHLKKYGYHHIGGQSIMLARDLVNTTLPKEWKTLCTERSRALAQDALFYLERKVNLHASPVPEEVSRYHKWHLFSLMAPKQKLVFILSFLYPYPEDGETLPLPKKLHVLYFPLRPFLWLWRKTVRYAIRGSTR</sequence>
<keyword evidence="2" id="KW-1185">Reference proteome</keyword>
<dbReference type="SUPFAM" id="SSF81301">
    <property type="entry name" value="Nucleotidyltransferase"/>
    <property type="match status" value="1"/>
</dbReference>
<dbReference type="InterPro" id="IPR039498">
    <property type="entry name" value="NTP_transf_5"/>
</dbReference>